<evidence type="ECO:0000313" key="8">
    <source>
        <dbReference type="EnsemblPlants" id="Solyc03g116680.3.1"/>
    </source>
</evidence>
<sequence length="677" mass="73873">MLLRSSSTPLLNSWKPKSCGSSPESDLLPITTQQLNRTRSVLMSTTFGPDESPAKHTSPTKHAPYGCMCELDPRDPAVPKKNKNGTKREAKMPNLKNNELGSTEVRRLLSNSGLGNAEEEASVAVEEKGRVLQSLVAGGVGGGGGGKSCGGGGSHGGDGSDPQDSNSWHGPDSIDAYYQKMIQANPGNGLLLANYARFLKEVKADLEKAEEYCGRAILANPNDGNALSLYGELIWQTQKDAARARTYFDRAVKSDPDDWTCDKSVACLRRFRMSFGVSQLEETIMASNNMELPAPLSWKKLLMPKKGIRAKKNEVVFVAPTGEEIRNKRQLEKYLKTHNGNPGMSEFDWTTGETPRRSARISQKVKAMPLPAVLEPAKKRQRTSSSTKKEEEMDAANAEKENMDKKEMESVIEATEGLENKENVVDNETVDKEVDTEHKKDEELSGGEVLQKQKSEASNDALVEDGGKLAQNGIEDTIVEVEIEDKGDEMGAYKENIEHKIEGEISGTEVSDRKTETSNDTQFGDGSKMAENVSVVTTAIDADFWNDSMDKDYFKGAFANAVIGDTNAAEAGIEVGEKPGYGENLESQIDIEISGADDMNHDMPDMVASERNVAGGETFNIQDPAFVEGTGGFHEEHRPLEEEKNKNSTGLVMDNGQINQPERAHTPQHQSSATISC</sequence>
<keyword evidence="5" id="KW-0539">Nucleus</keyword>
<dbReference type="Gene3D" id="3.30.890.10">
    <property type="entry name" value="Methyl-cpg-binding Protein 2, Chain A"/>
    <property type="match status" value="1"/>
</dbReference>
<dbReference type="InterPro" id="IPR011990">
    <property type="entry name" value="TPR-like_helical_dom_sf"/>
</dbReference>
<reference evidence="8" key="1">
    <citation type="journal article" date="2012" name="Nature">
        <title>The tomato genome sequence provides insights into fleshy fruit evolution.</title>
        <authorList>
            <consortium name="Tomato Genome Consortium"/>
        </authorList>
    </citation>
    <scope>NUCLEOTIDE SEQUENCE [LARGE SCALE GENOMIC DNA]</scope>
    <source>
        <strain evidence="8">cv. Heinz 1706</strain>
    </source>
</reference>
<evidence type="ECO:0000256" key="5">
    <source>
        <dbReference type="ARBA" id="ARBA00023242"/>
    </source>
</evidence>
<dbReference type="InParanoid" id="A0A3Q7FRK2"/>
<feature type="compositionally biased region" description="Gly residues" evidence="6">
    <location>
        <begin position="143"/>
        <end position="159"/>
    </location>
</feature>
<dbReference type="Pfam" id="PF01429">
    <property type="entry name" value="MBD"/>
    <property type="match status" value="1"/>
</dbReference>
<feature type="region of interest" description="Disordered" evidence="6">
    <location>
        <begin position="1"/>
        <end position="28"/>
    </location>
</feature>
<dbReference type="InterPro" id="IPR039622">
    <property type="entry name" value="MBD10/11"/>
</dbReference>
<evidence type="ECO:0000256" key="2">
    <source>
        <dbReference type="ARBA" id="ARBA00023015"/>
    </source>
</evidence>
<keyword evidence="3" id="KW-0238">DNA-binding</keyword>
<keyword evidence="2" id="KW-0805">Transcription regulation</keyword>
<feature type="region of interest" description="Disordered" evidence="6">
    <location>
        <begin position="623"/>
        <end position="677"/>
    </location>
</feature>
<feature type="compositionally biased region" description="Polar residues" evidence="6">
    <location>
        <begin position="667"/>
        <end position="677"/>
    </location>
</feature>
<name>A0A3Q7FRK2_SOLLC</name>
<keyword evidence="4" id="KW-0804">Transcription</keyword>
<accession>A0A3Q7FRK2</accession>
<dbReference type="GO" id="GO:0003677">
    <property type="term" value="F:DNA binding"/>
    <property type="evidence" value="ECO:0007669"/>
    <property type="project" value="UniProtKB-KW"/>
</dbReference>
<feature type="region of interest" description="Disordered" evidence="6">
    <location>
        <begin position="44"/>
        <end position="103"/>
    </location>
</feature>
<feature type="compositionally biased region" description="Basic and acidic residues" evidence="6">
    <location>
        <begin position="387"/>
        <end position="409"/>
    </location>
</feature>
<organism evidence="8">
    <name type="scientific">Solanum lycopersicum</name>
    <name type="common">Tomato</name>
    <name type="synonym">Lycopersicon esculentum</name>
    <dbReference type="NCBI Taxonomy" id="4081"/>
    <lineage>
        <taxon>Eukaryota</taxon>
        <taxon>Viridiplantae</taxon>
        <taxon>Streptophyta</taxon>
        <taxon>Embryophyta</taxon>
        <taxon>Tracheophyta</taxon>
        <taxon>Spermatophyta</taxon>
        <taxon>Magnoliopsida</taxon>
        <taxon>eudicotyledons</taxon>
        <taxon>Gunneridae</taxon>
        <taxon>Pentapetalae</taxon>
        <taxon>asterids</taxon>
        <taxon>lamiids</taxon>
        <taxon>Solanales</taxon>
        <taxon>Solanaceae</taxon>
        <taxon>Solanoideae</taxon>
        <taxon>Solaneae</taxon>
        <taxon>Solanum</taxon>
        <taxon>Solanum subgen. Lycopersicon</taxon>
    </lineage>
</organism>
<dbReference type="PANTHER" id="PTHR33729">
    <property type="entry name" value="METHYL-CPG BINDING DOMAIN CONTAINING PROTEIN, EXPRESSED"/>
    <property type="match status" value="1"/>
</dbReference>
<feature type="compositionally biased region" description="Basic and acidic residues" evidence="6">
    <location>
        <begin position="633"/>
        <end position="646"/>
    </location>
</feature>
<feature type="region of interest" description="Disordered" evidence="6">
    <location>
        <begin position="371"/>
        <end position="460"/>
    </location>
</feature>
<dbReference type="GO" id="GO:0005634">
    <property type="term" value="C:nucleus"/>
    <property type="evidence" value="ECO:0007669"/>
    <property type="project" value="UniProtKB-SubCell"/>
</dbReference>
<feature type="compositionally biased region" description="Polar residues" evidence="6">
    <location>
        <begin position="19"/>
        <end position="28"/>
    </location>
</feature>
<evidence type="ECO:0000313" key="9">
    <source>
        <dbReference type="Proteomes" id="UP000004994"/>
    </source>
</evidence>
<dbReference type="AlphaFoldDB" id="A0A3Q7FRK2"/>
<reference evidence="8" key="2">
    <citation type="submission" date="2019-01" db="UniProtKB">
        <authorList>
            <consortium name="EnsemblPlants"/>
        </authorList>
    </citation>
    <scope>IDENTIFICATION</scope>
    <source>
        <strain evidence="8">cv. Heinz 1706</strain>
    </source>
</reference>
<dbReference type="SUPFAM" id="SSF48452">
    <property type="entry name" value="TPR-like"/>
    <property type="match status" value="1"/>
</dbReference>
<dbReference type="Gramene" id="Solyc03g116680.3.1">
    <property type="protein sequence ID" value="Solyc03g116680.3.1"/>
    <property type="gene ID" value="Solyc03g116680.3"/>
</dbReference>
<dbReference type="PaxDb" id="4081-Solyc03g116680.2.1"/>
<dbReference type="EnsemblPlants" id="Solyc03g116680.3.1">
    <property type="protein sequence ID" value="Solyc03g116680.3.1"/>
    <property type="gene ID" value="Solyc03g116680.3"/>
</dbReference>
<dbReference type="PROSITE" id="PS50982">
    <property type="entry name" value="MBD"/>
    <property type="match status" value="1"/>
</dbReference>
<feature type="region of interest" description="Disordered" evidence="6">
    <location>
        <begin position="143"/>
        <end position="172"/>
    </location>
</feature>
<dbReference type="PANTHER" id="PTHR33729:SF8">
    <property type="entry name" value="METHYL-CPG-BINDING DOMAIN-CONTAINING PROTEIN 11-LIKE"/>
    <property type="match status" value="1"/>
</dbReference>
<evidence type="ECO:0000256" key="3">
    <source>
        <dbReference type="ARBA" id="ARBA00023125"/>
    </source>
</evidence>
<evidence type="ECO:0000256" key="1">
    <source>
        <dbReference type="ARBA" id="ARBA00004123"/>
    </source>
</evidence>
<comment type="subcellular location">
    <subcellularLocation>
        <location evidence="1">Nucleus</location>
    </subcellularLocation>
</comment>
<feature type="domain" description="MBD" evidence="7">
    <location>
        <begin position="284"/>
        <end position="354"/>
    </location>
</feature>
<dbReference type="Gene3D" id="1.25.40.10">
    <property type="entry name" value="Tetratricopeptide repeat domain"/>
    <property type="match status" value="1"/>
</dbReference>
<dbReference type="Proteomes" id="UP000004994">
    <property type="component" value="Chromosome 3"/>
</dbReference>
<dbReference type="SUPFAM" id="SSF54171">
    <property type="entry name" value="DNA-binding domain"/>
    <property type="match status" value="1"/>
</dbReference>
<evidence type="ECO:0000259" key="7">
    <source>
        <dbReference type="PROSITE" id="PS50982"/>
    </source>
</evidence>
<evidence type="ECO:0000256" key="6">
    <source>
        <dbReference type="SAM" id="MobiDB-lite"/>
    </source>
</evidence>
<evidence type="ECO:0000256" key="4">
    <source>
        <dbReference type="ARBA" id="ARBA00023163"/>
    </source>
</evidence>
<proteinExistence type="predicted"/>
<keyword evidence="9" id="KW-1185">Reference proteome</keyword>
<feature type="compositionally biased region" description="Polar residues" evidence="6">
    <location>
        <begin position="1"/>
        <end position="11"/>
    </location>
</feature>
<feature type="compositionally biased region" description="Basic and acidic residues" evidence="6">
    <location>
        <begin position="418"/>
        <end position="443"/>
    </location>
</feature>
<dbReference type="InterPro" id="IPR001739">
    <property type="entry name" value="Methyl_CpG_DNA-bd"/>
</dbReference>
<dbReference type="InterPro" id="IPR016177">
    <property type="entry name" value="DNA-bd_dom_sf"/>
</dbReference>
<protein>
    <recommendedName>
        <fullName evidence="7">MBD domain-containing protein</fullName>
    </recommendedName>
</protein>
<feature type="region of interest" description="Disordered" evidence="6">
    <location>
        <begin position="507"/>
        <end position="526"/>
    </location>
</feature>